<keyword evidence="1" id="KW-0813">Transport</keyword>
<dbReference type="PANTHER" id="PTHR42794:SF2">
    <property type="entry name" value="ABC TRANSPORTER ATP-BINDING PROTEIN"/>
    <property type="match status" value="1"/>
</dbReference>
<dbReference type="InterPro" id="IPR003439">
    <property type="entry name" value="ABC_transporter-like_ATP-bd"/>
</dbReference>
<dbReference type="FunFam" id="3.40.50.300:FF:000134">
    <property type="entry name" value="Iron-enterobactin ABC transporter ATP-binding protein"/>
    <property type="match status" value="1"/>
</dbReference>
<evidence type="ECO:0000256" key="1">
    <source>
        <dbReference type="ARBA" id="ARBA00022448"/>
    </source>
</evidence>
<dbReference type="Gene3D" id="3.40.50.300">
    <property type="entry name" value="P-loop containing nucleotide triphosphate hydrolases"/>
    <property type="match status" value="1"/>
</dbReference>
<reference evidence="6" key="1">
    <citation type="submission" date="2016-10" db="EMBL/GenBank/DDBJ databases">
        <authorList>
            <person name="Varghese N."/>
            <person name="Submissions S."/>
        </authorList>
    </citation>
    <scope>NUCLEOTIDE SEQUENCE [LARGE SCALE GENOMIC DNA]</scope>
    <source>
        <strain evidence="6">DSM 5918</strain>
    </source>
</reference>
<name>A0A1I3VH05_9BACT</name>
<accession>A0A1I3VH05</accession>
<dbReference type="OrthoDB" id="9809450at2"/>
<dbReference type="STRING" id="52560.SAMN04488082_11020"/>
<organism evidence="5 6">
    <name type="scientific">Desulfomicrobium apsheronum</name>
    <dbReference type="NCBI Taxonomy" id="52560"/>
    <lineage>
        <taxon>Bacteria</taxon>
        <taxon>Pseudomonadati</taxon>
        <taxon>Thermodesulfobacteriota</taxon>
        <taxon>Desulfovibrionia</taxon>
        <taxon>Desulfovibrionales</taxon>
        <taxon>Desulfomicrobiaceae</taxon>
        <taxon>Desulfomicrobium</taxon>
    </lineage>
</organism>
<protein>
    <submittedName>
        <fullName evidence="5">Iron complex transport system ATP-binding protein</fullName>
    </submittedName>
</protein>
<proteinExistence type="predicted"/>
<dbReference type="SUPFAM" id="SSF52540">
    <property type="entry name" value="P-loop containing nucleoside triphosphate hydrolases"/>
    <property type="match status" value="1"/>
</dbReference>
<dbReference type="CDD" id="cd03214">
    <property type="entry name" value="ABC_Iron-Siderophores_B12_Hemin"/>
    <property type="match status" value="1"/>
</dbReference>
<keyword evidence="3 5" id="KW-0067">ATP-binding</keyword>
<dbReference type="PROSITE" id="PS50893">
    <property type="entry name" value="ABC_TRANSPORTER_2"/>
    <property type="match status" value="1"/>
</dbReference>
<dbReference type="AlphaFoldDB" id="A0A1I3VH05"/>
<evidence type="ECO:0000313" key="6">
    <source>
        <dbReference type="Proteomes" id="UP000198635"/>
    </source>
</evidence>
<gene>
    <name evidence="5" type="ORF">SAMN04488082_11020</name>
</gene>
<dbReference type="GO" id="GO:0016887">
    <property type="term" value="F:ATP hydrolysis activity"/>
    <property type="evidence" value="ECO:0007669"/>
    <property type="project" value="InterPro"/>
</dbReference>
<keyword evidence="2" id="KW-0547">Nucleotide-binding</keyword>
<evidence type="ECO:0000313" key="5">
    <source>
        <dbReference type="EMBL" id="SFJ93646.1"/>
    </source>
</evidence>
<dbReference type="Proteomes" id="UP000198635">
    <property type="component" value="Unassembled WGS sequence"/>
</dbReference>
<keyword evidence="6" id="KW-1185">Reference proteome</keyword>
<dbReference type="RefSeq" id="WP_092375148.1">
    <property type="nucleotide sequence ID" value="NZ_FORX01000010.1"/>
</dbReference>
<sequence>MMLSVCGVHFTYNSHPLLRNIDFSLERGELLAILGPNGVGKTTLLKCMNAILRPASGSILVQERDILSLAPADIARDIGYVSQKNEASRLTVFDAVLMGRTPHIRWRMSDDDLRKTDAILHTMDLCSKAMRHIDTLSGGELQKVCIARALVQEPSLLLLDEPTSALDLRNQVEIMNLIRRVVDEHRIAAVMSMHDLNMALRHADKTIFLKDGDIHAMTTPGCVTPEIIHEVYGLPVHIHRIDGRSIVIPQN</sequence>
<evidence type="ECO:0000259" key="4">
    <source>
        <dbReference type="PROSITE" id="PS50893"/>
    </source>
</evidence>
<feature type="domain" description="ABC transporter" evidence="4">
    <location>
        <begin position="3"/>
        <end position="236"/>
    </location>
</feature>
<dbReference type="GO" id="GO:0005524">
    <property type="term" value="F:ATP binding"/>
    <property type="evidence" value="ECO:0007669"/>
    <property type="project" value="UniProtKB-KW"/>
</dbReference>
<evidence type="ECO:0000256" key="2">
    <source>
        <dbReference type="ARBA" id="ARBA00022741"/>
    </source>
</evidence>
<dbReference type="InterPro" id="IPR003593">
    <property type="entry name" value="AAA+_ATPase"/>
</dbReference>
<dbReference type="PANTHER" id="PTHR42794">
    <property type="entry name" value="HEMIN IMPORT ATP-BINDING PROTEIN HMUV"/>
    <property type="match status" value="1"/>
</dbReference>
<dbReference type="InterPro" id="IPR027417">
    <property type="entry name" value="P-loop_NTPase"/>
</dbReference>
<dbReference type="PROSITE" id="PS00211">
    <property type="entry name" value="ABC_TRANSPORTER_1"/>
    <property type="match status" value="1"/>
</dbReference>
<dbReference type="SMART" id="SM00382">
    <property type="entry name" value="AAA"/>
    <property type="match status" value="1"/>
</dbReference>
<dbReference type="InterPro" id="IPR017871">
    <property type="entry name" value="ABC_transporter-like_CS"/>
</dbReference>
<dbReference type="Pfam" id="PF00005">
    <property type="entry name" value="ABC_tran"/>
    <property type="match status" value="1"/>
</dbReference>
<dbReference type="EMBL" id="FORX01000010">
    <property type="protein sequence ID" value="SFJ93646.1"/>
    <property type="molecule type" value="Genomic_DNA"/>
</dbReference>
<evidence type="ECO:0000256" key="3">
    <source>
        <dbReference type="ARBA" id="ARBA00022840"/>
    </source>
</evidence>